<feature type="region of interest" description="Disordered" evidence="1">
    <location>
        <begin position="516"/>
        <end position="541"/>
    </location>
</feature>
<name>A0A0G9JXZ2_9BACT</name>
<gene>
    <name evidence="4" type="ORF">AA20_08675</name>
</gene>
<reference evidence="4 5" key="1">
    <citation type="submission" date="2014-01" db="EMBL/GenBank/DDBJ databases">
        <title>Development of a Comparative Genomic Fingerprinting Assay for High Resolution Genotyping of Arcobacter butzleri.</title>
        <authorList>
            <person name="Webb A.L."/>
            <person name="Inglis G.D."/>
            <person name="Kruczkiewicz P."/>
            <person name="Selinger L.B."/>
            <person name="Taboada E.N."/>
        </authorList>
    </citation>
    <scope>NUCLEOTIDE SEQUENCE [LARGE SCALE GENOMIC DNA]</scope>
    <source>
        <strain evidence="4 5">L348</strain>
    </source>
</reference>
<evidence type="ECO:0000256" key="2">
    <source>
        <dbReference type="SAM" id="Phobius"/>
    </source>
</evidence>
<keyword evidence="2" id="KW-1133">Transmembrane helix</keyword>
<feature type="transmembrane region" description="Helical" evidence="2">
    <location>
        <begin position="79"/>
        <end position="99"/>
    </location>
</feature>
<comment type="caution">
    <text evidence="4">The sequence shown here is derived from an EMBL/GenBank/DDBJ whole genome shotgun (WGS) entry which is preliminary data.</text>
</comment>
<feature type="compositionally biased region" description="Low complexity" evidence="1">
    <location>
        <begin position="530"/>
        <end position="539"/>
    </location>
</feature>
<feature type="transmembrane region" description="Helical" evidence="2">
    <location>
        <begin position="375"/>
        <end position="399"/>
    </location>
</feature>
<dbReference type="AlphaFoldDB" id="A0A0G9JXZ2"/>
<feature type="domain" description="TraG N-terminal Proteobacteria" evidence="3">
    <location>
        <begin position="23"/>
        <end position="464"/>
    </location>
</feature>
<proteinExistence type="predicted"/>
<organism evidence="4 5">
    <name type="scientific">Aliarcobacter butzleri L348</name>
    <dbReference type="NCBI Taxonomy" id="1447256"/>
    <lineage>
        <taxon>Bacteria</taxon>
        <taxon>Pseudomonadati</taxon>
        <taxon>Campylobacterota</taxon>
        <taxon>Epsilonproteobacteria</taxon>
        <taxon>Campylobacterales</taxon>
        <taxon>Arcobacteraceae</taxon>
        <taxon>Aliarcobacter</taxon>
    </lineage>
</organism>
<keyword evidence="2" id="KW-0472">Membrane</keyword>
<dbReference type="PROSITE" id="PS51257">
    <property type="entry name" value="PROKAR_LIPOPROTEIN"/>
    <property type="match status" value="1"/>
</dbReference>
<dbReference type="InterPro" id="IPR012931">
    <property type="entry name" value="TraG_N_Proteobacteria"/>
</dbReference>
<dbReference type="Pfam" id="PF07916">
    <property type="entry name" value="TraG_N"/>
    <property type="match status" value="1"/>
</dbReference>
<evidence type="ECO:0000256" key="1">
    <source>
        <dbReference type="SAM" id="MobiDB-lite"/>
    </source>
</evidence>
<protein>
    <recommendedName>
        <fullName evidence="3">TraG N-terminal Proteobacteria domain-containing protein</fullName>
    </recommendedName>
</protein>
<dbReference type="RefSeq" id="WP_046997004.1">
    <property type="nucleotide sequence ID" value="NZ_JAIQ01000122.1"/>
</dbReference>
<dbReference type="Proteomes" id="UP000035514">
    <property type="component" value="Unassembled WGS sequence"/>
</dbReference>
<feature type="transmembrane region" description="Helical" evidence="2">
    <location>
        <begin position="50"/>
        <end position="67"/>
    </location>
</feature>
<accession>A0A0G9JXZ2</accession>
<dbReference type="EMBL" id="JAIQ01000122">
    <property type="protein sequence ID" value="KLD98484.1"/>
    <property type="molecule type" value="Genomic_DNA"/>
</dbReference>
<keyword evidence="2" id="KW-0812">Transmembrane</keyword>
<evidence type="ECO:0000313" key="5">
    <source>
        <dbReference type="Proteomes" id="UP000035514"/>
    </source>
</evidence>
<sequence length="1052" mass="114054">MVKKVLFIFFFFTGCVFAVETAYSWGYGDLMVETFKVVKYVFSMNEFNDAWKIAMIISLIAGMIMMMSPNPDFLRLGKIWVLAMGVYTMFTAAKIDIYVEDKVDNNNSGLVTNVPWAVGYPLGLFSAIEYRLGATYEVATSIPNGMKYSDSGFFTPISIFSQATKHQIVSPYLYQNLTNYIQECVMPDLENGYKDYRTLIDSDNVWAYLGNTSPATFILISDEDNNSSLVTCPTAYNQLNGALQNYVGVGGVGMEHLGKTLGSLTSSVVSNQLGIANQYLLNTSKTASQMLLQNVAINTFSESFRNYVNLNGADLNNAAYHSASASQAASAQMIISGILGSKYIPVIKGILTVIIIGLTPILALIMITPMGLKTLFGYITILGWLACWHFGDVILNHIITTKAQSALSSYGDIKFNTRGLIDSTTMDYINMASSMYWTIPTIAFIIATGFSISAFASLNNSMTTKLDRTSSATGGDMAKGNMQFSNVSHDTYNGNKTNAMRENNFGQNTTFRDFSSGEFGTQSNTVNGKSTQSGTQSISGGIGANESYNSLMAGMGKSLDFNSITGDSQAAGKDVLGNQIYQATSSMSVSGAGVNGTISAGSTYTKDKNGEVHLLDASLDAKNLNGESIESTYKGGMEHKRTMTDSVGNKMESTTMDNGVDKNFKWTSGLDNGSFVSGVFHARSNQAEVTDGKLNGVELNKSNSATTTYSSSTANKVSNDLTDSWSKGMSHQEALDKAKTQLQSLKTGLDGKVQIDTKEQLAGFMFAKATGVSANAGIGLGLNYSNDGSMSFKTSDGKTETIQLSGSARSSFESSLNKNMSDEEKISANRDLMPKQYQSIINNALSNGLDINSAMKDVIGQKDNIHSGNLTGVGTGATSQVQNGSNYQGIQNQDKNINDSQFYKDLEKRREIANMYEAVKLNNDEEKLSKGVRDSYANGSIYTDDNKIKELTKQFESSKYENIGNYALNSLGQKVQNVGMVIGDGSVNIQDNIKDLSNWEKIKDKTGSDLLNNKGDGNITLEPGLKGLEEATKVIVTKQEKQQPIEQVNDKK</sequence>
<evidence type="ECO:0000259" key="3">
    <source>
        <dbReference type="Pfam" id="PF07916"/>
    </source>
</evidence>
<evidence type="ECO:0000313" key="4">
    <source>
        <dbReference type="EMBL" id="KLD98484.1"/>
    </source>
</evidence>
<feature type="transmembrane region" description="Helical" evidence="2">
    <location>
        <begin position="349"/>
        <end position="368"/>
    </location>
</feature>
<feature type="compositionally biased region" description="Polar residues" evidence="1">
    <location>
        <begin position="516"/>
        <end position="529"/>
    </location>
</feature>
<dbReference type="PATRIC" id="fig|1447256.3.peg.1694"/>
<feature type="transmembrane region" description="Helical" evidence="2">
    <location>
        <begin position="435"/>
        <end position="458"/>
    </location>
</feature>